<gene>
    <name evidence="4" type="ORF">DM484_28920</name>
</gene>
<name>A0A2W4QC89_9GAMM</name>
<proteinExistence type="predicted"/>
<dbReference type="Pfam" id="PF03459">
    <property type="entry name" value="TOBE"/>
    <property type="match status" value="1"/>
</dbReference>
<reference evidence="4 5" key="1">
    <citation type="journal article" date="2018" name="Aquat. Microb. Ecol.">
        <title>Gammaproteobacterial methanotrophs dominate.</title>
        <authorList>
            <person name="Rissanen A.J."/>
            <person name="Saarenheimo J."/>
            <person name="Tiirola M."/>
            <person name="Peura S."/>
            <person name="Aalto S.L."/>
            <person name="Karvinen A."/>
            <person name="Nykanen H."/>
        </authorList>
    </citation>
    <scope>NUCLEOTIDE SEQUENCE [LARGE SCALE GENOMIC DNA]</scope>
    <source>
        <strain evidence="4">AMbin10</strain>
    </source>
</reference>
<keyword evidence="1 2" id="KW-0500">Molybdenum</keyword>
<protein>
    <submittedName>
        <fullName evidence="4">Transporter</fullName>
    </submittedName>
</protein>
<comment type="caution">
    <text evidence="4">The sequence shown here is derived from an EMBL/GenBank/DDBJ whole genome shotgun (WGS) entry which is preliminary data.</text>
</comment>
<evidence type="ECO:0000313" key="5">
    <source>
        <dbReference type="Proteomes" id="UP000249396"/>
    </source>
</evidence>
<sequence>MSISAINARNKIKGIIRNIQLGDVVSEVELETAAGMVTSVITTSSLRLMDLQIGAEAIAVVKATEVLLVKS</sequence>
<evidence type="ECO:0000259" key="3">
    <source>
        <dbReference type="PROSITE" id="PS51866"/>
    </source>
</evidence>
<dbReference type="AlphaFoldDB" id="A0A2W4QC89"/>
<dbReference type="SUPFAM" id="SSF50331">
    <property type="entry name" value="MOP-like"/>
    <property type="match status" value="1"/>
</dbReference>
<dbReference type="Proteomes" id="UP000249396">
    <property type="component" value="Unassembled WGS sequence"/>
</dbReference>
<evidence type="ECO:0000256" key="1">
    <source>
        <dbReference type="ARBA" id="ARBA00022505"/>
    </source>
</evidence>
<dbReference type="PROSITE" id="PS51866">
    <property type="entry name" value="MOP"/>
    <property type="match status" value="1"/>
</dbReference>
<dbReference type="EMBL" id="QJPH01000565">
    <property type="protein sequence ID" value="PZN69985.1"/>
    <property type="molecule type" value="Genomic_DNA"/>
</dbReference>
<dbReference type="Gene3D" id="2.40.50.100">
    <property type="match status" value="1"/>
</dbReference>
<feature type="domain" description="Mop" evidence="3">
    <location>
        <begin position="5"/>
        <end position="70"/>
    </location>
</feature>
<organism evidence="4 5">
    <name type="scientific">Candidatus Methylumidiphilus alinenensis</name>
    <dbReference type="NCBI Taxonomy" id="2202197"/>
    <lineage>
        <taxon>Bacteria</taxon>
        <taxon>Pseudomonadati</taxon>
        <taxon>Pseudomonadota</taxon>
        <taxon>Gammaproteobacteria</taxon>
        <taxon>Methylococcales</taxon>
        <taxon>Candidatus Methylumidiphilus</taxon>
    </lineage>
</organism>
<evidence type="ECO:0000313" key="4">
    <source>
        <dbReference type="EMBL" id="PZN69985.1"/>
    </source>
</evidence>
<evidence type="ECO:0000256" key="2">
    <source>
        <dbReference type="PROSITE-ProRule" id="PRU01213"/>
    </source>
</evidence>
<dbReference type="GO" id="GO:0015689">
    <property type="term" value="P:molybdate ion transport"/>
    <property type="evidence" value="ECO:0007669"/>
    <property type="project" value="InterPro"/>
</dbReference>
<accession>A0A2W4QC89</accession>
<dbReference type="InterPro" id="IPR005116">
    <property type="entry name" value="Transp-assoc_OB_typ1"/>
</dbReference>
<dbReference type="InterPro" id="IPR008995">
    <property type="entry name" value="Mo/tungstate-bd_C_term_dom"/>
</dbReference>
<dbReference type="InterPro" id="IPR004606">
    <property type="entry name" value="Mop_domain"/>
</dbReference>